<reference evidence="1" key="1">
    <citation type="submission" date="2023-11" db="EMBL/GenBank/DDBJ databases">
        <authorList>
            <person name="Poullet M."/>
        </authorList>
    </citation>
    <scope>NUCLEOTIDE SEQUENCE</scope>
    <source>
        <strain evidence="1">E1834</strain>
    </source>
</reference>
<dbReference type="EMBL" id="CAVMJV010000024">
    <property type="protein sequence ID" value="CAK5073526.1"/>
    <property type="molecule type" value="Genomic_DNA"/>
</dbReference>
<evidence type="ECO:0000313" key="2">
    <source>
        <dbReference type="Proteomes" id="UP001497535"/>
    </source>
</evidence>
<protein>
    <submittedName>
        <fullName evidence="1">Uncharacterized protein</fullName>
    </submittedName>
</protein>
<sequence length="166" mass="19607">MFFIFWLNYFLIIFYFLLHYNVDCMWNFSKGESSKTPLLSQQNYDEASSSSIQSNQHFQPNNGKKMLLVTDAFYIHYNFFLNLANVLCYNGKYDVYLIVVNFKGKDILNKPLKDVRFIEVPYIGDGEYSQGFTAKKLETNWTVEDKKDDHHALKLLGFYMYGIYKG</sequence>
<organism evidence="1 2">
    <name type="scientific">Meloidogyne enterolobii</name>
    <name type="common">Root-knot nematode worm</name>
    <name type="synonym">Meloidogyne mayaguensis</name>
    <dbReference type="NCBI Taxonomy" id="390850"/>
    <lineage>
        <taxon>Eukaryota</taxon>
        <taxon>Metazoa</taxon>
        <taxon>Ecdysozoa</taxon>
        <taxon>Nematoda</taxon>
        <taxon>Chromadorea</taxon>
        <taxon>Rhabditida</taxon>
        <taxon>Tylenchina</taxon>
        <taxon>Tylenchomorpha</taxon>
        <taxon>Tylenchoidea</taxon>
        <taxon>Meloidogynidae</taxon>
        <taxon>Meloidogyninae</taxon>
        <taxon>Meloidogyne</taxon>
    </lineage>
</organism>
<comment type="caution">
    <text evidence="1">The sequence shown here is derived from an EMBL/GenBank/DDBJ whole genome shotgun (WGS) entry which is preliminary data.</text>
</comment>
<accession>A0ACB0Z3H6</accession>
<keyword evidence="2" id="KW-1185">Reference proteome</keyword>
<name>A0ACB0Z3H6_MELEN</name>
<evidence type="ECO:0000313" key="1">
    <source>
        <dbReference type="EMBL" id="CAK5073526.1"/>
    </source>
</evidence>
<proteinExistence type="predicted"/>
<dbReference type="Proteomes" id="UP001497535">
    <property type="component" value="Unassembled WGS sequence"/>
</dbReference>
<gene>
    <name evidence="1" type="ORF">MENTE1834_LOCUS20205</name>
</gene>